<evidence type="ECO:0000313" key="2">
    <source>
        <dbReference type="EMBL" id="KAJ5225987.1"/>
    </source>
</evidence>
<reference evidence="2" key="2">
    <citation type="journal article" date="2023" name="IMA Fungus">
        <title>Comparative genomic study of the Penicillium genus elucidates a diverse pangenome and 15 lateral gene transfer events.</title>
        <authorList>
            <person name="Petersen C."/>
            <person name="Sorensen T."/>
            <person name="Nielsen M.R."/>
            <person name="Sondergaard T.E."/>
            <person name="Sorensen J.L."/>
            <person name="Fitzpatrick D.A."/>
            <person name="Frisvad J.C."/>
            <person name="Nielsen K.L."/>
        </authorList>
    </citation>
    <scope>NUCLEOTIDE SEQUENCE</scope>
    <source>
        <strain evidence="2">IBT 19713</strain>
    </source>
</reference>
<protein>
    <recommendedName>
        <fullName evidence="4">CST complex subunit Stn1 N-terminal domain-containing protein</fullName>
    </recommendedName>
</protein>
<name>A0A9W9NTM4_9EURO</name>
<keyword evidence="1" id="KW-0175">Coiled coil</keyword>
<keyword evidence="3" id="KW-1185">Reference proteome</keyword>
<dbReference type="InterPro" id="IPR012340">
    <property type="entry name" value="NA-bd_OB-fold"/>
</dbReference>
<reference evidence="2" key="1">
    <citation type="submission" date="2022-11" db="EMBL/GenBank/DDBJ databases">
        <authorList>
            <person name="Petersen C."/>
        </authorList>
    </citation>
    <scope>NUCLEOTIDE SEQUENCE</scope>
    <source>
        <strain evidence="2">IBT 19713</strain>
    </source>
</reference>
<dbReference type="Proteomes" id="UP001150941">
    <property type="component" value="Unassembled WGS sequence"/>
</dbReference>
<evidence type="ECO:0000256" key="1">
    <source>
        <dbReference type="SAM" id="Coils"/>
    </source>
</evidence>
<dbReference type="EMBL" id="JAPQKS010000005">
    <property type="protein sequence ID" value="KAJ5225987.1"/>
    <property type="molecule type" value="Genomic_DNA"/>
</dbReference>
<dbReference type="Gene3D" id="2.40.50.140">
    <property type="entry name" value="Nucleic acid-binding proteins"/>
    <property type="match status" value="1"/>
</dbReference>
<organism evidence="2 3">
    <name type="scientific">Penicillium chermesinum</name>
    <dbReference type="NCBI Taxonomy" id="63820"/>
    <lineage>
        <taxon>Eukaryota</taxon>
        <taxon>Fungi</taxon>
        <taxon>Dikarya</taxon>
        <taxon>Ascomycota</taxon>
        <taxon>Pezizomycotina</taxon>
        <taxon>Eurotiomycetes</taxon>
        <taxon>Eurotiomycetidae</taxon>
        <taxon>Eurotiales</taxon>
        <taxon>Aspergillaceae</taxon>
        <taxon>Penicillium</taxon>
    </lineage>
</organism>
<dbReference type="SUPFAM" id="SSF50249">
    <property type="entry name" value="Nucleic acid-binding proteins"/>
    <property type="match status" value="1"/>
</dbReference>
<accession>A0A9W9NTM4</accession>
<dbReference type="AlphaFoldDB" id="A0A9W9NTM4"/>
<sequence length="286" mass="32831">MATVGNAHLEYYPAFCFKASPTHFSWVKMSAADVHRLHQPIGFKGRSNCLPFPFPLCFLCVLHTGGQKVYFYKNYPIRFVTVVGVILQREEKARRTILLLDDSSGATLEIVALYSPERTQPLTAQNLEPADHPIAEALDSSRTMHITATDKKALDISALVPGTVAKIKGTLSQFRDTMQVVVEKFSLIKETNDEMRFLDERLRFLVGVLCEPWVLSEEEIELLEREAEREVSRAGDERRRAMERMKRRAEREEKDMRRIMRRYESDERARERGGGCLSREWGAAYG</sequence>
<dbReference type="OrthoDB" id="77828at2759"/>
<evidence type="ECO:0000313" key="3">
    <source>
        <dbReference type="Proteomes" id="UP001150941"/>
    </source>
</evidence>
<comment type="caution">
    <text evidence="2">The sequence shown here is derived from an EMBL/GenBank/DDBJ whole genome shotgun (WGS) entry which is preliminary data.</text>
</comment>
<dbReference type="RefSeq" id="XP_058329398.1">
    <property type="nucleotide sequence ID" value="XM_058476508.1"/>
</dbReference>
<feature type="coiled-coil region" evidence="1">
    <location>
        <begin position="224"/>
        <end position="269"/>
    </location>
</feature>
<proteinExistence type="predicted"/>
<evidence type="ECO:0008006" key="4">
    <source>
        <dbReference type="Google" id="ProtNLM"/>
    </source>
</evidence>
<dbReference type="GeneID" id="83203811"/>
<gene>
    <name evidence="2" type="ORF">N7468_007212</name>
</gene>